<dbReference type="PANTHER" id="PTHR35936">
    <property type="entry name" value="MEMBRANE-BOUND LYTIC MUREIN TRANSGLYCOSYLASE F"/>
    <property type="match status" value="1"/>
</dbReference>
<dbReference type="Pfam" id="PF00497">
    <property type="entry name" value="SBP_bac_3"/>
    <property type="match status" value="1"/>
</dbReference>
<keyword evidence="1 2" id="KW-0732">Signal</keyword>
<dbReference type="PANTHER" id="PTHR35936:SF17">
    <property type="entry name" value="ARGININE-BINDING EXTRACELLULAR PROTEIN ARTP"/>
    <property type="match status" value="1"/>
</dbReference>
<dbReference type="SUPFAM" id="SSF53850">
    <property type="entry name" value="Periplasmic binding protein-like II"/>
    <property type="match status" value="1"/>
</dbReference>
<dbReference type="Proteomes" id="UP001528912">
    <property type="component" value="Unassembled WGS sequence"/>
</dbReference>
<evidence type="ECO:0000256" key="2">
    <source>
        <dbReference type="SAM" id="SignalP"/>
    </source>
</evidence>
<dbReference type="PROSITE" id="PS51257">
    <property type="entry name" value="PROKAR_LIPOPROTEIN"/>
    <property type="match status" value="1"/>
</dbReference>
<name>A0ABT6C9U6_9MICO</name>
<protein>
    <submittedName>
        <fullName evidence="4">Transporter substrate-binding domain-containing protein</fullName>
    </submittedName>
</protein>
<evidence type="ECO:0000259" key="3">
    <source>
        <dbReference type="SMART" id="SM00062"/>
    </source>
</evidence>
<dbReference type="SMART" id="SM00062">
    <property type="entry name" value="PBPb"/>
    <property type="match status" value="1"/>
</dbReference>
<dbReference type="RefSeq" id="WP_277192977.1">
    <property type="nucleotide sequence ID" value="NZ_JAROAV010000038.1"/>
</dbReference>
<evidence type="ECO:0000313" key="4">
    <source>
        <dbReference type="EMBL" id="MDF8265670.1"/>
    </source>
</evidence>
<dbReference type="EMBL" id="JAROAV010000038">
    <property type="protein sequence ID" value="MDF8265670.1"/>
    <property type="molecule type" value="Genomic_DNA"/>
</dbReference>
<proteinExistence type="predicted"/>
<keyword evidence="5" id="KW-1185">Reference proteome</keyword>
<gene>
    <name evidence="4" type="ORF">P4R38_15600</name>
</gene>
<dbReference type="CDD" id="cd13530">
    <property type="entry name" value="PBP2_peptides_like"/>
    <property type="match status" value="1"/>
</dbReference>
<sequence length="288" mass="29906">MRGLRAAAAAVAVVLGLGACSTSAGSEPTSSSAGQVTLKGCDKGVLRTVQSGALTIAVEDPAYAPWFIDNDPSNGQGYEGGVGYHVAQLLGYDPSDVRWVRRPFPDAVRPGAKSYDLALMEAAITPQRQTTVDFSDPYYGVRQAVVTWSGSPIANASRVANLRTARLGAVTDSTSYAAIGAQIRPTTAATAFASMREASAALARHEIEGIVADQPTAAYLSTAALDDGKVLGELPAQGDEQLGAVLAKGSALTPCVSAALARMRADGTLTRLADQWMTPRKTPLPRLS</sequence>
<reference evidence="4 5" key="1">
    <citation type="submission" date="2023-03" db="EMBL/GenBank/DDBJ databases">
        <title>YIM 133296 draft genome.</title>
        <authorList>
            <person name="Xiong L."/>
        </authorList>
    </citation>
    <scope>NUCLEOTIDE SEQUENCE [LARGE SCALE GENOMIC DNA]</scope>
    <source>
        <strain evidence="4 5">YIM 133296</strain>
    </source>
</reference>
<comment type="caution">
    <text evidence="4">The sequence shown here is derived from an EMBL/GenBank/DDBJ whole genome shotgun (WGS) entry which is preliminary data.</text>
</comment>
<organism evidence="4 5">
    <name type="scientific">Luteipulveratus flavus</name>
    <dbReference type="NCBI Taxonomy" id="3031728"/>
    <lineage>
        <taxon>Bacteria</taxon>
        <taxon>Bacillati</taxon>
        <taxon>Actinomycetota</taxon>
        <taxon>Actinomycetes</taxon>
        <taxon>Micrococcales</taxon>
        <taxon>Dermacoccaceae</taxon>
        <taxon>Luteipulveratus</taxon>
    </lineage>
</organism>
<feature type="chain" id="PRO_5046036836" evidence="2">
    <location>
        <begin position="25"/>
        <end position="288"/>
    </location>
</feature>
<dbReference type="InterPro" id="IPR001638">
    <property type="entry name" value="Solute-binding_3/MltF_N"/>
</dbReference>
<dbReference type="Gene3D" id="3.40.190.10">
    <property type="entry name" value="Periplasmic binding protein-like II"/>
    <property type="match status" value="2"/>
</dbReference>
<feature type="signal peptide" evidence="2">
    <location>
        <begin position="1"/>
        <end position="24"/>
    </location>
</feature>
<evidence type="ECO:0000256" key="1">
    <source>
        <dbReference type="ARBA" id="ARBA00022729"/>
    </source>
</evidence>
<feature type="domain" description="Solute-binding protein family 3/N-terminal" evidence="3">
    <location>
        <begin position="53"/>
        <end position="280"/>
    </location>
</feature>
<evidence type="ECO:0000313" key="5">
    <source>
        <dbReference type="Proteomes" id="UP001528912"/>
    </source>
</evidence>
<accession>A0ABT6C9U6</accession>